<dbReference type="Proteomes" id="UP001392437">
    <property type="component" value="Unassembled WGS sequence"/>
</dbReference>
<reference evidence="3 4" key="1">
    <citation type="submission" date="2023-01" db="EMBL/GenBank/DDBJ databases">
        <title>Analysis of 21 Apiospora genomes using comparative genomics revels a genus with tremendous synthesis potential of carbohydrate active enzymes and secondary metabolites.</title>
        <authorList>
            <person name="Sorensen T."/>
        </authorList>
    </citation>
    <scope>NUCLEOTIDE SEQUENCE [LARGE SCALE GENOMIC DNA]</scope>
    <source>
        <strain evidence="3 4">CBS 117206</strain>
    </source>
</reference>
<dbReference type="CDD" id="cd05233">
    <property type="entry name" value="SDR_c"/>
    <property type="match status" value="1"/>
</dbReference>
<dbReference type="PANTHER" id="PTHR42760">
    <property type="entry name" value="SHORT-CHAIN DEHYDROGENASES/REDUCTASES FAMILY MEMBER"/>
    <property type="match status" value="1"/>
</dbReference>
<keyword evidence="4" id="KW-1185">Reference proteome</keyword>
<keyword evidence="2" id="KW-0560">Oxidoreductase</keyword>
<dbReference type="EMBL" id="JAQQWP010000008">
    <property type="protein sequence ID" value="KAK8105015.1"/>
    <property type="molecule type" value="Genomic_DNA"/>
</dbReference>
<proteinExistence type="inferred from homology"/>
<dbReference type="Gene3D" id="3.40.50.720">
    <property type="entry name" value="NAD(P)-binding Rossmann-like Domain"/>
    <property type="match status" value="1"/>
</dbReference>
<evidence type="ECO:0000256" key="2">
    <source>
        <dbReference type="ARBA" id="ARBA00023002"/>
    </source>
</evidence>
<name>A0AAW0QUB9_9PEZI</name>
<dbReference type="AlphaFoldDB" id="A0AAW0QUB9"/>
<dbReference type="SUPFAM" id="SSF51735">
    <property type="entry name" value="NAD(P)-binding Rossmann-fold domains"/>
    <property type="match status" value="1"/>
</dbReference>
<protein>
    <submittedName>
        <fullName evidence="3">NAD(P)-binding protein</fullName>
    </submittedName>
</protein>
<sequence length="319" mass="34442">MAPGWDMSDPDVFTKPFQVTPTCHRDIYPFLSPENPQNAQQGKIVVVIGGGDGIGAAAAKVWARAGAEGVVLVARRVETLEKVASEIQAENGEVQVVVAPADVTDGRAVQGVFDKVHSAFGRAADVMLNVAGYSAENEMIGDTDVEDWWKSWTINLKGSYAAIHHFIQSQKDPKAPTGTVVLVSGNRAGLTEPGHSAYNISKLAQQRLVEHVHAEYPTLRAFTTTPGIVLTKMITPAFAKYAVDHPDLLGALTLYLAQPRADYLRGDYVSVNWDMEELETRYRDDIVAKKLLKTSWLPVMPVGGGSGLGNCLAVDQTSA</sequence>
<gene>
    <name evidence="3" type="ORF">PG999_008374</name>
</gene>
<accession>A0AAW0QUB9</accession>
<evidence type="ECO:0000256" key="1">
    <source>
        <dbReference type="ARBA" id="ARBA00006484"/>
    </source>
</evidence>
<dbReference type="PANTHER" id="PTHR42760:SF37">
    <property type="entry name" value="CLAVALDEHYDE DEHYDROGENASE"/>
    <property type="match status" value="1"/>
</dbReference>
<dbReference type="GO" id="GO:0016616">
    <property type="term" value="F:oxidoreductase activity, acting on the CH-OH group of donors, NAD or NADP as acceptor"/>
    <property type="evidence" value="ECO:0007669"/>
    <property type="project" value="TreeGrafter"/>
</dbReference>
<comment type="similarity">
    <text evidence="1">Belongs to the short-chain dehydrogenases/reductases (SDR) family.</text>
</comment>
<dbReference type="InterPro" id="IPR036291">
    <property type="entry name" value="NAD(P)-bd_dom_sf"/>
</dbReference>
<comment type="caution">
    <text evidence="3">The sequence shown here is derived from an EMBL/GenBank/DDBJ whole genome shotgun (WGS) entry which is preliminary data.</text>
</comment>
<evidence type="ECO:0000313" key="4">
    <source>
        <dbReference type="Proteomes" id="UP001392437"/>
    </source>
</evidence>
<dbReference type="PRINTS" id="PR00081">
    <property type="entry name" value="GDHRDH"/>
</dbReference>
<organism evidence="3 4">
    <name type="scientific">Apiospora kogelbergensis</name>
    <dbReference type="NCBI Taxonomy" id="1337665"/>
    <lineage>
        <taxon>Eukaryota</taxon>
        <taxon>Fungi</taxon>
        <taxon>Dikarya</taxon>
        <taxon>Ascomycota</taxon>
        <taxon>Pezizomycotina</taxon>
        <taxon>Sordariomycetes</taxon>
        <taxon>Xylariomycetidae</taxon>
        <taxon>Amphisphaeriales</taxon>
        <taxon>Apiosporaceae</taxon>
        <taxon>Apiospora</taxon>
    </lineage>
</organism>
<dbReference type="InterPro" id="IPR002347">
    <property type="entry name" value="SDR_fam"/>
</dbReference>
<evidence type="ECO:0000313" key="3">
    <source>
        <dbReference type="EMBL" id="KAK8105015.1"/>
    </source>
</evidence>
<dbReference type="Pfam" id="PF00106">
    <property type="entry name" value="adh_short"/>
    <property type="match status" value="1"/>
</dbReference>